<organism evidence="1 2">
    <name type="scientific">Larinioides sclopetarius</name>
    <dbReference type="NCBI Taxonomy" id="280406"/>
    <lineage>
        <taxon>Eukaryota</taxon>
        <taxon>Metazoa</taxon>
        <taxon>Ecdysozoa</taxon>
        <taxon>Arthropoda</taxon>
        <taxon>Chelicerata</taxon>
        <taxon>Arachnida</taxon>
        <taxon>Araneae</taxon>
        <taxon>Araneomorphae</taxon>
        <taxon>Entelegynae</taxon>
        <taxon>Araneoidea</taxon>
        <taxon>Araneidae</taxon>
        <taxon>Larinioides</taxon>
    </lineage>
</organism>
<reference evidence="1 2" key="1">
    <citation type="submission" date="2024-04" db="EMBL/GenBank/DDBJ databases">
        <authorList>
            <person name="Rising A."/>
            <person name="Reimegard J."/>
            <person name="Sonavane S."/>
            <person name="Akerstrom W."/>
            <person name="Nylinder S."/>
            <person name="Hedman E."/>
            <person name="Kallberg Y."/>
        </authorList>
    </citation>
    <scope>NUCLEOTIDE SEQUENCE [LARGE SCALE GENOMIC DNA]</scope>
</reference>
<protein>
    <submittedName>
        <fullName evidence="1">Uncharacterized protein</fullName>
    </submittedName>
</protein>
<dbReference type="EMBL" id="CAXIEN010000138">
    <property type="protein sequence ID" value="CAL1280899.1"/>
    <property type="molecule type" value="Genomic_DNA"/>
</dbReference>
<accession>A0AAV2AAA5</accession>
<dbReference type="Proteomes" id="UP001497382">
    <property type="component" value="Unassembled WGS sequence"/>
</dbReference>
<evidence type="ECO:0000313" key="1">
    <source>
        <dbReference type="EMBL" id="CAL1280899.1"/>
    </source>
</evidence>
<proteinExistence type="predicted"/>
<comment type="caution">
    <text evidence="1">The sequence shown here is derived from an EMBL/GenBank/DDBJ whole genome shotgun (WGS) entry which is preliminary data.</text>
</comment>
<dbReference type="AlphaFoldDB" id="A0AAV2AAA5"/>
<evidence type="ECO:0000313" key="2">
    <source>
        <dbReference type="Proteomes" id="UP001497382"/>
    </source>
</evidence>
<gene>
    <name evidence="1" type="ORF">LARSCL_LOCUS11258</name>
</gene>
<keyword evidence="2" id="KW-1185">Reference proteome</keyword>
<sequence length="61" mass="7056">PLSYGISRKVSLIPLPPKWTISSPLDNRHDYSPPEVYYQIAPLPLYLLHLGSIDFFCLVQW</sequence>
<name>A0AAV2AAA5_9ARAC</name>
<feature type="non-terminal residue" evidence="1">
    <location>
        <position position="1"/>
    </location>
</feature>